<dbReference type="InterPro" id="IPR004155">
    <property type="entry name" value="PBS_lyase_HEAT"/>
</dbReference>
<dbReference type="Gene3D" id="1.25.10.10">
    <property type="entry name" value="Leucine-rich Repeat Variant"/>
    <property type="match status" value="3"/>
</dbReference>
<dbReference type="EMBL" id="CP041186">
    <property type="protein sequence ID" value="QDG54485.1"/>
    <property type="molecule type" value="Genomic_DNA"/>
</dbReference>
<gene>
    <name evidence="4" type="ORF">FIV42_28190</name>
</gene>
<dbReference type="GO" id="GO:0016491">
    <property type="term" value="F:oxidoreductase activity"/>
    <property type="evidence" value="ECO:0007669"/>
    <property type="project" value="TreeGrafter"/>
</dbReference>
<evidence type="ECO:0000259" key="3">
    <source>
        <dbReference type="Pfam" id="PF25302"/>
    </source>
</evidence>
<dbReference type="SUPFAM" id="SSF48371">
    <property type="entry name" value="ARM repeat"/>
    <property type="match status" value="3"/>
</dbReference>
<dbReference type="AlphaFoldDB" id="A0A4Y6Q3A4"/>
<evidence type="ECO:0000313" key="4">
    <source>
        <dbReference type="EMBL" id="QDG54485.1"/>
    </source>
</evidence>
<dbReference type="Pfam" id="PF13646">
    <property type="entry name" value="HEAT_2"/>
    <property type="match status" value="1"/>
</dbReference>
<dbReference type="InterPro" id="IPR016024">
    <property type="entry name" value="ARM-type_fold"/>
</dbReference>
<evidence type="ECO:0000313" key="5">
    <source>
        <dbReference type="Proteomes" id="UP000315995"/>
    </source>
</evidence>
<feature type="compositionally biased region" description="Acidic residues" evidence="1">
    <location>
        <begin position="908"/>
        <end position="921"/>
    </location>
</feature>
<evidence type="ECO:0000256" key="2">
    <source>
        <dbReference type="SAM" id="SignalP"/>
    </source>
</evidence>
<accession>A0A4Y6Q3A4</accession>
<dbReference type="Pfam" id="PF25302">
    <property type="entry name" value="NADase_transloc"/>
    <property type="match status" value="1"/>
</dbReference>
<feature type="chain" id="PRO_5030106923" description="NAD glycohydrolase translocation F5/8 type C domain-containing protein" evidence="2">
    <location>
        <begin position="28"/>
        <end position="932"/>
    </location>
</feature>
<dbReference type="OrthoDB" id="5477527at2"/>
<name>A0A4Y6Q3A4_PERCE</name>
<dbReference type="SMART" id="SM00567">
    <property type="entry name" value="EZ_HEAT"/>
    <property type="match status" value="3"/>
</dbReference>
<dbReference type="Proteomes" id="UP000315995">
    <property type="component" value="Chromosome"/>
</dbReference>
<dbReference type="PANTHER" id="PTHR12697">
    <property type="entry name" value="PBS LYASE HEAT-LIKE PROTEIN"/>
    <property type="match status" value="1"/>
</dbReference>
<sequence>MNVLSHRFCTLLGCAALSLATATTASAQEKSPEPRFQETFEPAGAGEKVRLTVEPTVAKDTWEVHIASEGESGATQLREKLPRWIFADHYGFEVATEELDDGVSAVMFAALPGVNGDGPPSATQFQVVWAVEEKRNKLRWTRVDTAQYSSLDGGQRLAFEKARTKKGKSQLVRRRRGSDSIFCGSPTDAPVLFDLYEPDSGTFTQKLDIDRLLKDAPTLNAKKPDAEFQPPSLQAWYQWFAASSDRRSPNRRGALIRPLELGDHKVNTAWMEGVDGLGRGEFVSAQLNDAVALESIRILPGLGGSKALFEAFARPTRVLVGLSDGSRFVIDLGRVSREQIDNGRGVLVELPKPIESRCMSVMLLDSTRGKRVSGQPSWTRDTAIIAEITPYSELHAKDAKATARRIVERISTEKNARARQRISELALSLEDELVSVVRQAVAEGTPEERRRIIPLMASLPAEEAVPMLIKFLRESDPADAEYRAVKRSLAAHYAEAAPGLIAFLGEDAPDKDRKHTDVLRLLGRVGQPAHLNQLVEHLGQGSRSVRNERIRAIGSGGRPLVEPLLVYAHANINTEGGYDALKALNLLGKRLHFNGLGELPRPELFEPMLDKVESRRTLLRALRVAKFFRAQGFLDTVKRKFADHEDALVRRAAIAAIERYPSAEARNLLVDALSDSSPDVRITAVSALAERDDASEVVSEVLAYSREESWKAGLQQAFRVLAAVETDETDAAFEKLFLDKPNTTASLLAAQALDRAGRPVKAEVAQRLVENPEVNLDLRLEMLDLLGVDRSQTGETFLLATLTEQKWEQFAKPTRSKHKLRDHVLLALGRRRSEAAMPKLLELAQTSTSLDVQQVALRALAFYQDEGLLTSLKVWKKSADPKLRTLIEDTITMIERRRTLTSVRQDIDDVLEGDEESESDSADNASKQPDTE</sequence>
<dbReference type="InterPro" id="IPR057561">
    <property type="entry name" value="NADase_transloc"/>
</dbReference>
<organism evidence="4 5">
    <name type="scientific">Persicimonas caeni</name>
    <dbReference type="NCBI Taxonomy" id="2292766"/>
    <lineage>
        <taxon>Bacteria</taxon>
        <taxon>Deltaproteobacteria</taxon>
        <taxon>Bradymonadales</taxon>
        <taxon>Bradymonadaceae</taxon>
        <taxon>Persicimonas</taxon>
    </lineage>
</organism>
<dbReference type="RefSeq" id="WP_141200929.1">
    <property type="nucleotide sequence ID" value="NZ_CP041186.1"/>
</dbReference>
<feature type="region of interest" description="Disordered" evidence="1">
    <location>
        <begin position="906"/>
        <end position="932"/>
    </location>
</feature>
<reference evidence="4 5" key="1">
    <citation type="submission" date="2019-06" db="EMBL/GenBank/DDBJ databases">
        <title>Persicimonas caeni gen. nov., sp. nov., a predatory bacterium isolated from solar saltern.</title>
        <authorList>
            <person name="Wang S."/>
        </authorList>
    </citation>
    <scope>NUCLEOTIDE SEQUENCE [LARGE SCALE GENOMIC DNA]</scope>
    <source>
        <strain evidence="4 5">YN101</strain>
    </source>
</reference>
<evidence type="ECO:0000256" key="1">
    <source>
        <dbReference type="SAM" id="MobiDB-lite"/>
    </source>
</evidence>
<dbReference type="PANTHER" id="PTHR12697:SF5">
    <property type="entry name" value="DEOXYHYPUSINE HYDROXYLASE"/>
    <property type="match status" value="1"/>
</dbReference>
<accession>A0A5B8YH54</accession>
<protein>
    <recommendedName>
        <fullName evidence="3">NAD glycohydrolase translocation F5/8 type C domain-containing protein</fullName>
    </recommendedName>
</protein>
<keyword evidence="2" id="KW-0732">Signal</keyword>
<feature type="domain" description="NAD glycohydrolase translocation F5/8 type C" evidence="3">
    <location>
        <begin position="260"/>
        <end position="369"/>
    </location>
</feature>
<dbReference type="NCBIfam" id="NF047619">
    <property type="entry name" value="NADase_discoid"/>
    <property type="match status" value="1"/>
</dbReference>
<dbReference type="InterPro" id="IPR011989">
    <property type="entry name" value="ARM-like"/>
</dbReference>
<proteinExistence type="predicted"/>
<feature type="signal peptide" evidence="2">
    <location>
        <begin position="1"/>
        <end position="27"/>
    </location>
</feature>
<keyword evidence="5" id="KW-1185">Reference proteome</keyword>